<evidence type="ECO:0000259" key="2">
    <source>
        <dbReference type="Pfam" id="PF12728"/>
    </source>
</evidence>
<dbReference type="Pfam" id="PF12728">
    <property type="entry name" value="HTH_17"/>
    <property type="match status" value="1"/>
</dbReference>
<gene>
    <name evidence="3" type="ORF">QR90_08715</name>
</gene>
<accession>A0A0A7KKS6</accession>
<dbReference type="HOGENOM" id="CLU_1892779_0_0_0"/>
<evidence type="ECO:0000313" key="3">
    <source>
        <dbReference type="EMBL" id="AIZ45168.1"/>
    </source>
</evidence>
<feature type="region of interest" description="Disordered" evidence="1">
    <location>
        <begin position="102"/>
        <end position="135"/>
    </location>
</feature>
<dbReference type="InterPro" id="IPR041657">
    <property type="entry name" value="HTH_17"/>
</dbReference>
<evidence type="ECO:0000313" key="4">
    <source>
        <dbReference type="Proteomes" id="UP000030634"/>
    </source>
</evidence>
<evidence type="ECO:0000256" key="1">
    <source>
        <dbReference type="SAM" id="MobiDB-lite"/>
    </source>
</evidence>
<dbReference type="RefSeq" id="WP_039683895.1">
    <property type="nucleotide sequence ID" value="NZ_CP010028.1"/>
</dbReference>
<dbReference type="STRING" id="1182571.QR90_08715"/>
<organism evidence="3 4">
    <name type="scientific">Deinococcus radiopugnans</name>
    <dbReference type="NCBI Taxonomy" id="57497"/>
    <lineage>
        <taxon>Bacteria</taxon>
        <taxon>Thermotogati</taxon>
        <taxon>Deinococcota</taxon>
        <taxon>Deinococci</taxon>
        <taxon>Deinococcales</taxon>
        <taxon>Deinococcaceae</taxon>
        <taxon>Deinococcus</taxon>
    </lineage>
</organism>
<proteinExistence type="predicted"/>
<sequence length="135" mass="14798">MTVRQGPRGLLTIPEVARLFHTSDDTVRRQIRAGDLEAVQIGTTPTGRPRYRVAADVVEARLGRPAGELPSAAERLQAAFGVLTEAQQEALLVQAITWARTQAPETGPTGNRLPEPSQADIARRFPGLTRRERDH</sequence>
<name>A0A0A7KKS6_9DEIO</name>
<dbReference type="AlphaFoldDB" id="A0A0A7KKS6"/>
<feature type="domain" description="Helix-turn-helix" evidence="2">
    <location>
        <begin position="10"/>
        <end position="60"/>
    </location>
</feature>
<protein>
    <recommendedName>
        <fullName evidence="2">Helix-turn-helix domain-containing protein</fullName>
    </recommendedName>
</protein>
<dbReference type="Proteomes" id="UP000030634">
    <property type="component" value="Chromosome"/>
</dbReference>
<reference evidence="4" key="1">
    <citation type="submission" date="2014-11" db="EMBL/GenBank/DDBJ databases">
        <title>Hymenobacter sp. DG25B genome submission.</title>
        <authorList>
            <person name="Jung H.-Y."/>
            <person name="Kim M.K."/>
            <person name="Srinivasan S."/>
            <person name="Lim S."/>
        </authorList>
    </citation>
    <scope>NUCLEOTIDE SEQUENCE [LARGE SCALE GENOMIC DNA]</scope>
    <source>
        <strain evidence="4">DY59</strain>
    </source>
</reference>
<dbReference type="EMBL" id="CP010028">
    <property type="protein sequence ID" value="AIZ45168.1"/>
    <property type="molecule type" value="Genomic_DNA"/>
</dbReference>
<dbReference type="KEGG" id="dsw:QR90_08715"/>